<accession>A0A2D1GEA8</accession>
<name>A0A2D1GEA8_9CAUD</name>
<dbReference type="EMBL" id="MF919514">
    <property type="protein sequence ID" value="ATN90201.1"/>
    <property type="molecule type" value="Genomic_DNA"/>
</dbReference>
<proteinExistence type="predicted"/>
<sequence length="150" mass="16889">MTSAATTMVTYGSPEMVDVEVTATVRTIKTRARPQDESRIVDRFFDPVVIEGFEVKVGDTYRIRVGGQFVHEFDHDVDDTDSPFTMAELPDGTRHMSTRDGLFAMVQGRAGTRVTLRDQAEWSRFGWHVEGDRIGWSIGSGVFDSRKVLQ</sequence>
<protein>
    <submittedName>
        <fullName evidence="1">Uncharacterized protein</fullName>
    </submittedName>
</protein>
<evidence type="ECO:0000313" key="2">
    <source>
        <dbReference type="Proteomes" id="UP000230122"/>
    </source>
</evidence>
<organism evidence="1 2">
    <name type="scientific">Gordonia phage Lennon</name>
    <dbReference type="NCBI Taxonomy" id="2041512"/>
    <lineage>
        <taxon>Viruses</taxon>
        <taxon>Duplodnaviria</taxon>
        <taxon>Heunggongvirae</taxon>
        <taxon>Uroviricota</taxon>
        <taxon>Caudoviricetes</taxon>
        <taxon>Stackebrandtviridae</taxon>
        <taxon>Schenleyvirinae</taxon>
        <taxon>Vividuovirus</taxon>
        <taxon>Vividuovirus lennon</taxon>
        <taxon>Gordonia virus Lennon</taxon>
    </lineage>
</organism>
<gene>
    <name evidence="1" type="ORF">SEA_LENNON_7</name>
</gene>
<dbReference type="Proteomes" id="UP000230122">
    <property type="component" value="Segment"/>
</dbReference>
<dbReference type="OrthoDB" id="12295at10239"/>
<reference evidence="1 2" key="1">
    <citation type="submission" date="2017-09" db="EMBL/GenBank/DDBJ databases">
        <authorList>
            <person name="Breimann J."/>
            <person name="Dorsainvil R."/>
            <person name="Seraly P."/>
            <person name="Wynn M."/>
            <person name="Davis J.P."/>
            <person name="Huynh A."/>
            <person name="Julian D."/>
            <person name="Warner M.H."/>
            <person name="Garlena R.A."/>
            <person name="Russell D.A."/>
            <person name="Pope W.H."/>
            <person name="Jacobs-Sera D."/>
            <person name="Hendrix R.W."/>
            <person name="Hatfull G.F."/>
        </authorList>
    </citation>
    <scope>NUCLEOTIDE SEQUENCE [LARGE SCALE GENOMIC DNA]</scope>
</reference>
<evidence type="ECO:0000313" key="1">
    <source>
        <dbReference type="EMBL" id="ATN90201.1"/>
    </source>
</evidence>
<keyword evidence="2" id="KW-1185">Reference proteome</keyword>